<dbReference type="Pfam" id="PF07690">
    <property type="entry name" value="MFS_1"/>
    <property type="match status" value="1"/>
</dbReference>
<dbReference type="PANTHER" id="PTHR11360">
    <property type="entry name" value="MONOCARBOXYLATE TRANSPORTER"/>
    <property type="match status" value="1"/>
</dbReference>
<evidence type="ECO:0000313" key="9">
    <source>
        <dbReference type="Proteomes" id="UP000767854"/>
    </source>
</evidence>
<evidence type="ECO:0000313" key="8">
    <source>
        <dbReference type="EMBL" id="MBM7561658.1"/>
    </source>
</evidence>
<feature type="transmembrane region" description="Helical" evidence="6">
    <location>
        <begin position="337"/>
        <end position="356"/>
    </location>
</feature>
<keyword evidence="9" id="KW-1185">Reference proteome</keyword>
<keyword evidence="3 6" id="KW-0812">Transmembrane</keyword>
<gene>
    <name evidence="8" type="ORF">JOC49_001178</name>
</gene>
<protein>
    <submittedName>
        <fullName evidence="8">MFS family permease</fullName>
    </submittedName>
</protein>
<evidence type="ECO:0000256" key="6">
    <source>
        <dbReference type="SAM" id="Phobius"/>
    </source>
</evidence>
<feature type="transmembrane region" description="Helical" evidence="6">
    <location>
        <begin position="47"/>
        <end position="66"/>
    </location>
</feature>
<evidence type="ECO:0000256" key="5">
    <source>
        <dbReference type="ARBA" id="ARBA00023136"/>
    </source>
</evidence>
<feature type="transmembrane region" description="Helical" evidence="6">
    <location>
        <begin position="7"/>
        <end position="27"/>
    </location>
</feature>
<comment type="subcellular location">
    <subcellularLocation>
        <location evidence="1">Cell membrane</location>
        <topology evidence="1">Multi-pass membrane protein</topology>
    </subcellularLocation>
</comment>
<comment type="caution">
    <text evidence="8">The sequence shown here is derived from an EMBL/GenBank/DDBJ whole genome shotgun (WGS) entry which is preliminary data.</text>
</comment>
<dbReference type="PANTHER" id="PTHR11360:SF304">
    <property type="entry name" value="MFS DOMAIN-CONTAINING PROTEIN"/>
    <property type="match status" value="1"/>
</dbReference>
<evidence type="ECO:0000256" key="3">
    <source>
        <dbReference type="ARBA" id="ARBA00022692"/>
    </source>
</evidence>
<dbReference type="InterPro" id="IPR020846">
    <property type="entry name" value="MFS_dom"/>
</dbReference>
<keyword evidence="2" id="KW-0813">Transport</keyword>
<dbReference type="CDD" id="cd17353">
    <property type="entry name" value="MFS_OFA_like"/>
    <property type="match status" value="1"/>
</dbReference>
<keyword evidence="5 6" id="KW-0472">Membrane</keyword>
<dbReference type="Proteomes" id="UP000767854">
    <property type="component" value="Unassembled WGS sequence"/>
</dbReference>
<dbReference type="SUPFAM" id="SSF103473">
    <property type="entry name" value="MFS general substrate transporter"/>
    <property type="match status" value="1"/>
</dbReference>
<feature type="transmembrane region" description="Helical" evidence="6">
    <location>
        <begin position="137"/>
        <end position="157"/>
    </location>
</feature>
<dbReference type="EMBL" id="JAFBDT010000006">
    <property type="protein sequence ID" value="MBM7561658.1"/>
    <property type="molecule type" value="Genomic_DNA"/>
</dbReference>
<feature type="transmembrane region" description="Helical" evidence="6">
    <location>
        <begin position="73"/>
        <end position="92"/>
    </location>
</feature>
<name>A0ABS2MQI1_9FIRM</name>
<organism evidence="8 9">
    <name type="scientific">Fusibacter tunisiensis</name>
    <dbReference type="NCBI Taxonomy" id="1008308"/>
    <lineage>
        <taxon>Bacteria</taxon>
        <taxon>Bacillati</taxon>
        <taxon>Bacillota</taxon>
        <taxon>Clostridia</taxon>
        <taxon>Eubacteriales</taxon>
        <taxon>Eubacteriales Family XII. Incertae Sedis</taxon>
        <taxon>Fusibacter</taxon>
    </lineage>
</organism>
<dbReference type="InterPro" id="IPR011701">
    <property type="entry name" value="MFS"/>
</dbReference>
<feature type="domain" description="Major facilitator superfamily (MFS) profile" evidence="7">
    <location>
        <begin position="8"/>
        <end position="393"/>
    </location>
</feature>
<dbReference type="PROSITE" id="PS50850">
    <property type="entry name" value="MFS"/>
    <property type="match status" value="1"/>
</dbReference>
<evidence type="ECO:0000256" key="1">
    <source>
        <dbReference type="ARBA" id="ARBA00004651"/>
    </source>
</evidence>
<feature type="transmembrane region" description="Helical" evidence="6">
    <location>
        <begin position="216"/>
        <end position="237"/>
    </location>
</feature>
<dbReference type="RefSeq" id="WP_204663359.1">
    <property type="nucleotide sequence ID" value="NZ_JAFBDT010000006.1"/>
</dbReference>
<proteinExistence type="predicted"/>
<keyword evidence="4 6" id="KW-1133">Transmembrane helix</keyword>
<evidence type="ECO:0000256" key="2">
    <source>
        <dbReference type="ARBA" id="ARBA00022448"/>
    </source>
</evidence>
<dbReference type="InterPro" id="IPR050327">
    <property type="entry name" value="Proton-linked_MCT"/>
</dbReference>
<feature type="transmembrane region" description="Helical" evidence="6">
    <location>
        <begin position="368"/>
        <end position="388"/>
    </location>
</feature>
<feature type="transmembrane region" description="Helical" evidence="6">
    <location>
        <begin position="163"/>
        <end position="184"/>
    </location>
</feature>
<dbReference type="Gene3D" id="1.20.1250.20">
    <property type="entry name" value="MFS general substrate transporter like domains"/>
    <property type="match status" value="2"/>
</dbReference>
<feature type="transmembrane region" description="Helical" evidence="6">
    <location>
        <begin position="98"/>
        <end position="116"/>
    </location>
</feature>
<evidence type="ECO:0000259" key="7">
    <source>
        <dbReference type="PROSITE" id="PS50850"/>
    </source>
</evidence>
<dbReference type="InterPro" id="IPR036259">
    <property type="entry name" value="MFS_trans_sf"/>
</dbReference>
<evidence type="ECO:0000256" key="4">
    <source>
        <dbReference type="ARBA" id="ARBA00022989"/>
    </source>
</evidence>
<feature type="transmembrane region" description="Helical" evidence="6">
    <location>
        <begin position="249"/>
        <end position="268"/>
    </location>
</feature>
<reference evidence="8 9" key="1">
    <citation type="submission" date="2021-01" db="EMBL/GenBank/DDBJ databases">
        <title>Genomic Encyclopedia of Type Strains, Phase IV (KMG-IV): sequencing the most valuable type-strain genomes for metagenomic binning, comparative biology and taxonomic classification.</title>
        <authorList>
            <person name="Goeker M."/>
        </authorList>
    </citation>
    <scope>NUCLEOTIDE SEQUENCE [LARGE SCALE GENOMIC DNA]</scope>
    <source>
        <strain evidence="8 9">DSM 24436</strain>
    </source>
</reference>
<sequence>MNSNKKGWVVVLAGAGINLAFGVLYAWSIFGAKLQETLGWSKTESSIPYTVAIIMFTIMMVPAGRLQDRIGPRWVVTIGGLLIGLGCILAGYTDSLLGLSLTFGVLAGSGIGLGYASTTPPALKWFPPEKKGLISGIVVGGFGLATLYIVPLSTYLLSKYDVFSAFKILGIIFLFMTLPLSYFVKNPDKPVESNAKTKKAPIADLTLKEMLKTKQFYMLWFMFFAGATGGLMTIGSLKTLALQTLGETAALNLVAFAAIANAVGRPAAGVISEKFGRGKTMTVLYLLQAGALFIFNSLSTFPTIFMAALVIYFAYGSMLSVYPSASADCYGTKNLGLNYGILFSAWGAGGVFGPILGGKIADATGSYHMAFVVSACILLVAAIMGLFYKPYQHVRHSYAVTRNG</sequence>
<accession>A0ABS2MQI1</accession>